<dbReference type="Proteomes" id="UP000321548">
    <property type="component" value="Unassembled WGS sequence"/>
</dbReference>
<keyword evidence="2" id="KW-0472">Membrane</keyword>
<feature type="compositionally biased region" description="Basic and acidic residues" evidence="1">
    <location>
        <begin position="206"/>
        <end position="224"/>
    </location>
</feature>
<reference evidence="3 4" key="1">
    <citation type="submission" date="2019-06" db="EMBL/GenBank/DDBJ databases">
        <title>Quisquiliibacterium sp. nov., isolated from a maize field.</title>
        <authorList>
            <person name="Lin S.-Y."/>
            <person name="Tsai C.-F."/>
            <person name="Young C.-C."/>
        </authorList>
    </citation>
    <scope>NUCLEOTIDE SEQUENCE [LARGE SCALE GENOMIC DNA]</scope>
    <source>
        <strain evidence="3 4">CC-CFT501</strain>
    </source>
</reference>
<dbReference type="AlphaFoldDB" id="A0A5C8NSM7"/>
<sequence>MLARAALAATASASARRARLLFICTVSLPKALPRKHIALCSTARGGRTMIVSCPSCGGGNPPWARRCAKCGASLDEQPAPAPDAPRPAARAPTVPLQAPAEAKPVEPPPAEAAASAPRADAAPAWQPFERTRPAPANLADLLARAPAGADPLTGLAPPPGTEPRLPDWDAVPSGRATEARTESSARTEPSEHTERELPEPSLPEPRLAEGRLPEPKLAEPKLPEPEVPEPKLGTIDSKPGPAQPGPRFVEPKLGPAGVPPEAAEPQLRANGADPAPANRGTGPTEPHLGDIRASARPIGNEPRLGDPEAPVVRRARPAPAIELPARRSPAWLAPLLVLLVLAAGVGAFLAVWMSAPEGGGGGIDFGELAARARDRLVEWGLIAR</sequence>
<name>A0A5C8NSM7_9BURK</name>
<feature type="region of interest" description="Disordered" evidence="1">
    <location>
        <begin position="148"/>
        <end position="289"/>
    </location>
</feature>
<proteinExistence type="predicted"/>
<dbReference type="EMBL" id="VDUY01000008">
    <property type="protein sequence ID" value="TXL63483.1"/>
    <property type="molecule type" value="Genomic_DNA"/>
</dbReference>
<evidence type="ECO:0000313" key="4">
    <source>
        <dbReference type="Proteomes" id="UP000321548"/>
    </source>
</evidence>
<evidence type="ECO:0000256" key="1">
    <source>
        <dbReference type="SAM" id="MobiDB-lite"/>
    </source>
</evidence>
<evidence type="ECO:0000256" key="2">
    <source>
        <dbReference type="SAM" id="Phobius"/>
    </source>
</evidence>
<keyword evidence="4" id="KW-1185">Reference proteome</keyword>
<gene>
    <name evidence="3" type="ORF">FHP08_16655</name>
</gene>
<protein>
    <recommendedName>
        <fullName evidence="5">Zinc ribbon domain-containing protein</fullName>
    </recommendedName>
</protein>
<feature type="compositionally biased region" description="Basic and acidic residues" evidence="1">
    <location>
        <begin position="177"/>
        <end position="198"/>
    </location>
</feature>
<evidence type="ECO:0000313" key="3">
    <source>
        <dbReference type="EMBL" id="TXL63483.1"/>
    </source>
</evidence>
<organism evidence="3 4">
    <name type="scientific">Zeimonas arvi</name>
    <dbReference type="NCBI Taxonomy" id="2498847"/>
    <lineage>
        <taxon>Bacteria</taxon>
        <taxon>Pseudomonadati</taxon>
        <taxon>Pseudomonadota</taxon>
        <taxon>Betaproteobacteria</taxon>
        <taxon>Burkholderiales</taxon>
        <taxon>Burkholderiaceae</taxon>
        <taxon>Zeimonas</taxon>
    </lineage>
</organism>
<keyword evidence="2" id="KW-1133">Transmembrane helix</keyword>
<comment type="caution">
    <text evidence="3">The sequence shown here is derived from an EMBL/GenBank/DDBJ whole genome shotgun (WGS) entry which is preliminary data.</text>
</comment>
<feature type="transmembrane region" description="Helical" evidence="2">
    <location>
        <begin position="331"/>
        <end position="352"/>
    </location>
</feature>
<accession>A0A5C8NSM7</accession>
<feature type="compositionally biased region" description="Low complexity" evidence="1">
    <location>
        <begin position="111"/>
        <end position="121"/>
    </location>
</feature>
<feature type="region of interest" description="Disordered" evidence="1">
    <location>
        <begin position="99"/>
        <end position="121"/>
    </location>
</feature>
<feature type="compositionally biased region" description="Low complexity" evidence="1">
    <location>
        <begin position="254"/>
        <end position="265"/>
    </location>
</feature>
<keyword evidence="2" id="KW-0812">Transmembrane</keyword>
<evidence type="ECO:0008006" key="5">
    <source>
        <dbReference type="Google" id="ProtNLM"/>
    </source>
</evidence>